<organism evidence="1 2">
    <name type="scientific">Virgibacillus dokdonensis</name>
    <dbReference type="NCBI Taxonomy" id="302167"/>
    <lineage>
        <taxon>Bacteria</taxon>
        <taxon>Bacillati</taxon>
        <taxon>Bacillota</taxon>
        <taxon>Bacilli</taxon>
        <taxon>Bacillales</taxon>
        <taxon>Bacillaceae</taxon>
        <taxon>Virgibacillus</taxon>
    </lineage>
</organism>
<dbReference type="Proteomes" id="UP000256488">
    <property type="component" value="Unassembled WGS sequence"/>
</dbReference>
<gene>
    <name evidence="1" type="ORF">CAI16_12625</name>
</gene>
<reference evidence="1 2" key="1">
    <citation type="submission" date="2017-05" db="EMBL/GenBank/DDBJ databases">
        <title>Virgibacillus sp. AK90 isolated from a saltern of Kakinada, India.</title>
        <authorList>
            <person name="Gupta V."/>
            <person name="Sidhu C."/>
            <person name="Korpole S."/>
            <person name="Pinnaka A.K."/>
        </authorList>
    </citation>
    <scope>NUCLEOTIDE SEQUENCE [LARGE SCALE GENOMIC DNA]</scope>
    <source>
        <strain evidence="1 2">AK90</strain>
    </source>
</reference>
<name>A0A3E0WM63_9BACI</name>
<dbReference type="AlphaFoldDB" id="A0A3E0WM63"/>
<protein>
    <submittedName>
        <fullName evidence="1">Uncharacterized protein</fullName>
    </submittedName>
</protein>
<comment type="caution">
    <text evidence="1">The sequence shown here is derived from an EMBL/GenBank/DDBJ whole genome shotgun (WGS) entry which is preliminary data.</text>
</comment>
<sequence length="106" mass="12147">MLLALVEVAHFVLKMQSSVPLLFYNLGKGAPNILGTILYVTKIKLGFPLNKNSEVQVKTKEKHATITFGDSSIFPKKLFYIISFSYKTNFIYRYMHLLTKLKGEEK</sequence>
<evidence type="ECO:0000313" key="2">
    <source>
        <dbReference type="Proteomes" id="UP000256488"/>
    </source>
</evidence>
<evidence type="ECO:0000313" key="1">
    <source>
        <dbReference type="EMBL" id="RFA34060.1"/>
    </source>
</evidence>
<accession>A0A3E0WM63</accession>
<dbReference type="EMBL" id="NFZX01000027">
    <property type="protein sequence ID" value="RFA34060.1"/>
    <property type="molecule type" value="Genomic_DNA"/>
</dbReference>
<proteinExistence type="predicted"/>